<organism evidence="1 2">
    <name type="scientific">Scortum barcoo</name>
    <name type="common">barcoo grunter</name>
    <dbReference type="NCBI Taxonomy" id="214431"/>
    <lineage>
        <taxon>Eukaryota</taxon>
        <taxon>Metazoa</taxon>
        <taxon>Chordata</taxon>
        <taxon>Craniata</taxon>
        <taxon>Vertebrata</taxon>
        <taxon>Euteleostomi</taxon>
        <taxon>Actinopterygii</taxon>
        <taxon>Neopterygii</taxon>
        <taxon>Teleostei</taxon>
        <taxon>Neoteleostei</taxon>
        <taxon>Acanthomorphata</taxon>
        <taxon>Eupercaria</taxon>
        <taxon>Centrarchiformes</taxon>
        <taxon>Terapontoidei</taxon>
        <taxon>Terapontidae</taxon>
        <taxon>Scortum</taxon>
    </lineage>
</organism>
<feature type="non-terminal residue" evidence="1">
    <location>
        <position position="1"/>
    </location>
</feature>
<comment type="caution">
    <text evidence="1">The sequence shown here is derived from an EMBL/GenBank/DDBJ whole genome shotgun (WGS) entry which is preliminary data.</text>
</comment>
<proteinExistence type="predicted"/>
<protein>
    <submittedName>
        <fullName evidence="1">Uncharacterized protein</fullName>
    </submittedName>
</protein>
<gene>
    <name evidence="1" type="ORF">L3Q82_013484</name>
</gene>
<sequence>EEEEEEEGEEEEEVVVKMAEQSNTELTGEAQGDDNVSPGGSLMVVTVKTPNGKEEIAVSEDSSVAQFREEVSKKFNASQDQVVLIFAGKILKDGDTLSQHGIKSGLTVHLVIKTAPKSTGASPSQTSVSSATPQSSSSSSSTVADRTGGGTSQTPTQPGGLGDLSGLLGLGMRSSSFMEMQQRVQEQLMSNPQMLSQMMGNPLVQNMMSNPDLMRQMLAGNPQMQQLVGGNPDVSRMLSNPELMRQISKLLSFVHKKRASYFRSLGTLLDLELTCVIFVIEQMQNPETLSMLTNPRVMQALIQIQQGLRTLEAEVPGFMSRMSLGGFTVPPTTGSSIPPVNPPPPAMASGQSSTSATSPSQQQMMQQMLQMFAGGGPSLQTPEVRFQQQLDQLNSMGFINREANLQALIATGGDVNAAIERLLA</sequence>
<keyword evidence="2" id="KW-1185">Reference proteome</keyword>
<name>A0ACB8W008_9TELE</name>
<dbReference type="EMBL" id="CM041546">
    <property type="protein sequence ID" value="KAI3361295.1"/>
    <property type="molecule type" value="Genomic_DNA"/>
</dbReference>
<accession>A0ACB8W008</accession>
<evidence type="ECO:0000313" key="1">
    <source>
        <dbReference type="EMBL" id="KAI3361295.1"/>
    </source>
</evidence>
<reference evidence="1" key="1">
    <citation type="submission" date="2022-04" db="EMBL/GenBank/DDBJ databases">
        <title>Jade perch genome.</title>
        <authorList>
            <person name="Chao B."/>
        </authorList>
    </citation>
    <scope>NUCLEOTIDE SEQUENCE</scope>
    <source>
        <strain evidence="1">CB-2022</strain>
    </source>
</reference>
<dbReference type="Proteomes" id="UP000831701">
    <property type="component" value="Chromosome 16"/>
</dbReference>
<evidence type="ECO:0000313" key="2">
    <source>
        <dbReference type="Proteomes" id="UP000831701"/>
    </source>
</evidence>